<accession>A0A9D1K7K2</accession>
<dbReference type="Gene3D" id="3.10.20.30">
    <property type="match status" value="1"/>
</dbReference>
<dbReference type="InterPro" id="IPR036884">
    <property type="entry name" value="2Fe-2S-bd_dom_sf"/>
</dbReference>
<evidence type="ECO:0000259" key="5">
    <source>
        <dbReference type="PROSITE" id="PS51085"/>
    </source>
</evidence>
<dbReference type="AlphaFoldDB" id="A0A9D1K7K2"/>
<evidence type="ECO:0000256" key="1">
    <source>
        <dbReference type="ARBA" id="ARBA00022714"/>
    </source>
</evidence>
<dbReference type="PROSITE" id="PS51085">
    <property type="entry name" value="2FE2S_FER_2"/>
    <property type="match status" value="1"/>
</dbReference>
<dbReference type="PANTHER" id="PTHR44379:SF8">
    <property type="entry name" value="XANTHINE DEHYDROGENASE IRON-SULFUR-BINDING SUBUNIT XDHC-RELATED"/>
    <property type="match status" value="1"/>
</dbReference>
<reference evidence="6" key="1">
    <citation type="submission" date="2020-10" db="EMBL/GenBank/DDBJ databases">
        <authorList>
            <person name="Gilroy R."/>
        </authorList>
    </citation>
    <scope>NUCLEOTIDE SEQUENCE</scope>
    <source>
        <strain evidence="6">ChiHecec3B27-6122</strain>
    </source>
</reference>
<dbReference type="SUPFAM" id="SSF54292">
    <property type="entry name" value="2Fe-2S ferredoxin-like"/>
    <property type="match status" value="1"/>
</dbReference>
<keyword evidence="3" id="KW-0408">Iron</keyword>
<dbReference type="PANTHER" id="PTHR44379">
    <property type="entry name" value="OXIDOREDUCTASE WITH IRON-SULFUR SUBUNIT"/>
    <property type="match status" value="1"/>
</dbReference>
<evidence type="ECO:0000313" key="7">
    <source>
        <dbReference type="Proteomes" id="UP000886876"/>
    </source>
</evidence>
<dbReference type="EMBL" id="DVJS01000011">
    <property type="protein sequence ID" value="HIS96429.1"/>
    <property type="molecule type" value="Genomic_DNA"/>
</dbReference>
<dbReference type="InterPro" id="IPR001041">
    <property type="entry name" value="2Fe-2S_ferredoxin-type"/>
</dbReference>
<keyword evidence="2" id="KW-0479">Metal-binding</keyword>
<dbReference type="Pfam" id="PF01799">
    <property type="entry name" value="Fer2_2"/>
    <property type="match status" value="1"/>
</dbReference>
<reference evidence="6" key="2">
    <citation type="journal article" date="2021" name="PeerJ">
        <title>Extensive microbial diversity within the chicken gut microbiome revealed by metagenomics and culture.</title>
        <authorList>
            <person name="Gilroy R."/>
            <person name="Ravi A."/>
            <person name="Getino M."/>
            <person name="Pursley I."/>
            <person name="Horton D.L."/>
            <person name="Alikhan N.F."/>
            <person name="Baker D."/>
            <person name="Gharbi K."/>
            <person name="Hall N."/>
            <person name="Watson M."/>
            <person name="Adriaenssens E.M."/>
            <person name="Foster-Nyarko E."/>
            <person name="Jarju S."/>
            <person name="Secka A."/>
            <person name="Antonio M."/>
            <person name="Oren A."/>
            <person name="Chaudhuri R.R."/>
            <person name="La Ragione R."/>
            <person name="Hildebrand F."/>
            <person name="Pallen M.J."/>
        </authorList>
    </citation>
    <scope>NUCLEOTIDE SEQUENCE</scope>
    <source>
        <strain evidence="6">ChiHecec3B27-6122</strain>
    </source>
</reference>
<dbReference type="InterPro" id="IPR051452">
    <property type="entry name" value="Diverse_Oxidoreductases"/>
</dbReference>
<gene>
    <name evidence="6" type="ORF">IAD42_00470</name>
</gene>
<dbReference type="GO" id="GO:0016491">
    <property type="term" value="F:oxidoreductase activity"/>
    <property type="evidence" value="ECO:0007669"/>
    <property type="project" value="InterPro"/>
</dbReference>
<dbReference type="InterPro" id="IPR036010">
    <property type="entry name" value="2Fe-2S_ferredoxin-like_sf"/>
</dbReference>
<dbReference type="GO" id="GO:0051537">
    <property type="term" value="F:2 iron, 2 sulfur cluster binding"/>
    <property type="evidence" value="ECO:0007669"/>
    <property type="project" value="UniProtKB-KW"/>
</dbReference>
<keyword evidence="4" id="KW-0411">Iron-sulfur</keyword>
<proteinExistence type="predicted"/>
<protein>
    <submittedName>
        <fullName evidence="6">(2Fe-2S)-binding protein</fullName>
    </submittedName>
</protein>
<organism evidence="6 7">
    <name type="scientific">Candidatus Scatomorpha pullistercoris</name>
    <dbReference type="NCBI Taxonomy" id="2840929"/>
    <lineage>
        <taxon>Bacteria</taxon>
        <taxon>Bacillati</taxon>
        <taxon>Bacillota</taxon>
        <taxon>Clostridia</taxon>
        <taxon>Eubacteriales</taxon>
        <taxon>Candidatus Scatomorpha</taxon>
    </lineage>
</organism>
<name>A0A9D1K7K2_9FIRM</name>
<keyword evidence="1" id="KW-0001">2Fe-2S</keyword>
<sequence>MAENKTVSMTINGRRYVFAIGHEFGQIPTSETLCQTLRNRLDLTGTKESCSEGACGCCTVIMNGDAVASCITLTVECDGAEITTIEGLQDPVTNELDPIQQAFIDEYAFQCGYCTPGIIMTSRALFNHNPHPTRDEIAEALSGNYCRCISHYHVLDALEKLSKKGVEE</sequence>
<dbReference type="InterPro" id="IPR012675">
    <property type="entry name" value="Beta-grasp_dom_sf"/>
</dbReference>
<dbReference type="GO" id="GO:0046872">
    <property type="term" value="F:metal ion binding"/>
    <property type="evidence" value="ECO:0007669"/>
    <property type="project" value="UniProtKB-KW"/>
</dbReference>
<feature type="domain" description="2Fe-2S ferredoxin-type" evidence="5">
    <location>
        <begin position="5"/>
        <end position="88"/>
    </location>
</feature>
<evidence type="ECO:0000313" key="6">
    <source>
        <dbReference type="EMBL" id="HIS96429.1"/>
    </source>
</evidence>
<dbReference type="SUPFAM" id="SSF47741">
    <property type="entry name" value="CO dehydrogenase ISP C-domain like"/>
    <property type="match status" value="1"/>
</dbReference>
<comment type="caution">
    <text evidence="6">The sequence shown here is derived from an EMBL/GenBank/DDBJ whole genome shotgun (WGS) entry which is preliminary data.</text>
</comment>
<evidence type="ECO:0000256" key="2">
    <source>
        <dbReference type="ARBA" id="ARBA00022723"/>
    </source>
</evidence>
<evidence type="ECO:0000256" key="4">
    <source>
        <dbReference type="ARBA" id="ARBA00023014"/>
    </source>
</evidence>
<dbReference type="Proteomes" id="UP000886876">
    <property type="component" value="Unassembled WGS sequence"/>
</dbReference>
<evidence type="ECO:0000256" key="3">
    <source>
        <dbReference type="ARBA" id="ARBA00023004"/>
    </source>
</evidence>
<dbReference type="InterPro" id="IPR002888">
    <property type="entry name" value="2Fe-2S-bd"/>
</dbReference>
<dbReference type="Gene3D" id="1.10.150.120">
    <property type="entry name" value="[2Fe-2S]-binding domain"/>
    <property type="match status" value="1"/>
</dbReference>